<dbReference type="GO" id="GO:0016020">
    <property type="term" value="C:membrane"/>
    <property type="evidence" value="ECO:0007669"/>
    <property type="project" value="InterPro"/>
</dbReference>
<feature type="domain" description="Histidine kinase" evidence="10">
    <location>
        <begin position="298"/>
        <end position="384"/>
    </location>
</feature>
<dbReference type="GO" id="GO:0005524">
    <property type="term" value="F:ATP binding"/>
    <property type="evidence" value="ECO:0007669"/>
    <property type="project" value="UniProtKB-KW"/>
</dbReference>
<dbReference type="Proteomes" id="UP000322634">
    <property type="component" value="Unassembled WGS sequence"/>
</dbReference>
<dbReference type="EMBL" id="VSFF01000014">
    <property type="protein sequence ID" value="TYC09510.1"/>
    <property type="molecule type" value="Genomic_DNA"/>
</dbReference>
<dbReference type="InterPro" id="IPR011712">
    <property type="entry name" value="Sig_transdc_His_kin_sub3_dim/P"/>
</dbReference>
<evidence type="ECO:0000256" key="7">
    <source>
        <dbReference type="ARBA" id="ARBA00022840"/>
    </source>
</evidence>
<feature type="transmembrane region" description="Helical" evidence="9">
    <location>
        <begin position="15"/>
        <end position="33"/>
    </location>
</feature>
<sequence>MTTSWRRFADQHPRVAEAGFLLVVYGITIGQYLDTATGWWPGTLPATAACLSLVWRNRHPGAVASFVVFCTVVTGGAGYPISHKYMLPLVVAFCALGVRAPERVARVYGVIAIVVFAVAAQWAVEDDQAQKLATFAPAFWIIVALVSGAAVRGRRAYLDAVHARAEHAERTREEEARHRVAEERVRIARELHDVVAHHMALANAQAGTAAHIVRADPEQAAEILGELSRTTAAALRELQAAVGLLRRSGDPESLEPSPGLGRLDEMVSAFDSAGLRATVTVDGERRPLSPGVDLAAFRIVQEALTNVAKHAGADTAEVRLCYDADTLTVTVSDDGGAAPGAAASGGGFGLIGMRERAQSAGGRLRAGRRPEGGFAVTAELPIHSWGTR</sequence>
<keyword evidence="12" id="KW-1185">Reference proteome</keyword>
<dbReference type="EC" id="2.7.13.3" evidence="2"/>
<evidence type="ECO:0000256" key="1">
    <source>
        <dbReference type="ARBA" id="ARBA00000085"/>
    </source>
</evidence>
<keyword evidence="6 11" id="KW-0418">Kinase</keyword>
<evidence type="ECO:0000256" key="9">
    <source>
        <dbReference type="SAM" id="Phobius"/>
    </source>
</evidence>
<keyword evidence="7" id="KW-0067">ATP-binding</keyword>
<comment type="catalytic activity">
    <reaction evidence="1">
        <text>ATP + protein L-histidine = ADP + protein N-phospho-L-histidine.</text>
        <dbReference type="EC" id="2.7.13.3"/>
    </reaction>
</comment>
<protein>
    <recommendedName>
        <fullName evidence="2">histidine kinase</fullName>
        <ecNumber evidence="2">2.7.13.3</ecNumber>
    </recommendedName>
</protein>
<dbReference type="Gene3D" id="3.30.565.10">
    <property type="entry name" value="Histidine kinase-like ATPase, C-terminal domain"/>
    <property type="match status" value="1"/>
</dbReference>
<proteinExistence type="predicted"/>
<evidence type="ECO:0000256" key="6">
    <source>
        <dbReference type="ARBA" id="ARBA00022777"/>
    </source>
</evidence>
<evidence type="ECO:0000256" key="3">
    <source>
        <dbReference type="ARBA" id="ARBA00022553"/>
    </source>
</evidence>
<keyword evidence="9" id="KW-1133">Transmembrane helix</keyword>
<evidence type="ECO:0000256" key="2">
    <source>
        <dbReference type="ARBA" id="ARBA00012438"/>
    </source>
</evidence>
<feature type="transmembrane region" description="Helical" evidence="9">
    <location>
        <begin position="130"/>
        <end position="151"/>
    </location>
</feature>
<reference evidence="11 12" key="1">
    <citation type="submission" date="2019-08" db="EMBL/GenBank/DDBJ databases">
        <title>Actinomadura sp. nov. CYP1-5 isolated from mountain soil.</title>
        <authorList>
            <person name="Songsumanus A."/>
            <person name="Kuncharoen N."/>
            <person name="Kudo T."/>
            <person name="Yuki M."/>
            <person name="Igarashi Y."/>
            <person name="Tanasupawat S."/>
        </authorList>
    </citation>
    <scope>NUCLEOTIDE SEQUENCE [LARGE SCALE GENOMIC DNA]</scope>
    <source>
        <strain evidence="11 12">GKU157</strain>
    </source>
</reference>
<dbReference type="GO" id="GO:0000155">
    <property type="term" value="F:phosphorelay sensor kinase activity"/>
    <property type="evidence" value="ECO:0007669"/>
    <property type="project" value="InterPro"/>
</dbReference>
<dbReference type="PROSITE" id="PS50109">
    <property type="entry name" value="HIS_KIN"/>
    <property type="match status" value="1"/>
</dbReference>
<feature type="transmembrane region" description="Helical" evidence="9">
    <location>
        <begin position="107"/>
        <end position="124"/>
    </location>
</feature>
<keyword evidence="3" id="KW-0597">Phosphoprotein</keyword>
<dbReference type="Pfam" id="PF07730">
    <property type="entry name" value="HisKA_3"/>
    <property type="match status" value="1"/>
</dbReference>
<dbReference type="Pfam" id="PF02518">
    <property type="entry name" value="HATPase_c"/>
    <property type="match status" value="1"/>
</dbReference>
<evidence type="ECO:0000313" key="11">
    <source>
        <dbReference type="EMBL" id="TYC09510.1"/>
    </source>
</evidence>
<keyword evidence="8" id="KW-0902">Two-component regulatory system</keyword>
<name>A0A5D0TVT0_9ACTN</name>
<evidence type="ECO:0000256" key="8">
    <source>
        <dbReference type="ARBA" id="ARBA00023012"/>
    </source>
</evidence>
<organism evidence="11 12">
    <name type="scientific">Actinomadura syzygii</name>
    <dbReference type="NCBI Taxonomy" id="1427538"/>
    <lineage>
        <taxon>Bacteria</taxon>
        <taxon>Bacillati</taxon>
        <taxon>Actinomycetota</taxon>
        <taxon>Actinomycetes</taxon>
        <taxon>Streptosporangiales</taxon>
        <taxon>Thermomonosporaceae</taxon>
        <taxon>Actinomadura</taxon>
    </lineage>
</organism>
<dbReference type="PANTHER" id="PTHR24421">
    <property type="entry name" value="NITRATE/NITRITE SENSOR PROTEIN NARX-RELATED"/>
    <property type="match status" value="1"/>
</dbReference>
<dbReference type="CDD" id="cd16917">
    <property type="entry name" value="HATPase_UhpB-NarQ-NarX-like"/>
    <property type="match status" value="1"/>
</dbReference>
<accession>A0A5D0TVT0</accession>
<dbReference type="InterPro" id="IPR050482">
    <property type="entry name" value="Sensor_HK_TwoCompSys"/>
</dbReference>
<keyword evidence="9" id="KW-0812">Transmembrane</keyword>
<dbReference type="SUPFAM" id="SSF55874">
    <property type="entry name" value="ATPase domain of HSP90 chaperone/DNA topoisomerase II/histidine kinase"/>
    <property type="match status" value="1"/>
</dbReference>
<dbReference type="Gene3D" id="1.20.5.1930">
    <property type="match status" value="1"/>
</dbReference>
<feature type="transmembrane region" description="Helical" evidence="9">
    <location>
        <begin position="62"/>
        <end position="79"/>
    </location>
</feature>
<keyword evidence="9" id="KW-0472">Membrane</keyword>
<gene>
    <name evidence="11" type="ORF">FXF65_35345</name>
</gene>
<evidence type="ECO:0000256" key="5">
    <source>
        <dbReference type="ARBA" id="ARBA00022741"/>
    </source>
</evidence>
<dbReference type="RefSeq" id="WP_148354402.1">
    <property type="nucleotide sequence ID" value="NZ_JBHSBF010000024.1"/>
</dbReference>
<dbReference type="InterPro" id="IPR005467">
    <property type="entry name" value="His_kinase_dom"/>
</dbReference>
<dbReference type="PANTHER" id="PTHR24421:SF10">
    <property type="entry name" value="NITRATE_NITRITE SENSOR PROTEIN NARQ"/>
    <property type="match status" value="1"/>
</dbReference>
<keyword evidence="5" id="KW-0547">Nucleotide-binding</keyword>
<dbReference type="InterPro" id="IPR036890">
    <property type="entry name" value="HATPase_C_sf"/>
</dbReference>
<evidence type="ECO:0000256" key="4">
    <source>
        <dbReference type="ARBA" id="ARBA00022679"/>
    </source>
</evidence>
<dbReference type="InterPro" id="IPR003594">
    <property type="entry name" value="HATPase_dom"/>
</dbReference>
<evidence type="ECO:0000313" key="12">
    <source>
        <dbReference type="Proteomes" id="UP000322634"/>
    </source>
</evidence>
<dbReference type="OrthoDB" id="227596at2"/>
<keyword evidence="4" id="KW-0808">Transferase</keyword>
<dbReference type="GO" id="GO:0046983">
    <property type="term" value="F:protein dimerization activity"/>
    <property type="evidence" value="ECO:0007669"/>
    <property type="project" value="InterPro"/>
</dbReference>
<dbReference type="AlphaFoldDB" id="A0A5D0TVT0"/>
<comment type="caution">
    <text evidence="11">The sequence shown here is derived from an EMBL/GenBank/DDBJ whole genome shotgun (WGS) entry which is preliminary data.</text>
</comment>
<evidence type="ECO:0000259" key="10">
    <source>
        <dbReference type="PROSITE" id="PS50109"/>
    </source>
</evidence>